<evidence type="ECO:0000313" key="2">
    <source>
        <dbReference type="EMBL" id="KDR77484.1"/>
    </source>
</evidence>
<keyword evidence="1" id="KW-0472">Membrane</keyword>
<protein>
    <submittedName>
        <fullName evidence="2">Uncharacterized protein</fullName>
    </submittedName>
</protein>
<keyword evidence="1" id="KW-1133">Transmembrane helix</keyword>
<evidence type="ECO:0000256" key="1">
    <source>
        <dbReference type="SAM" id="Phobius"/>
    </source>
</evidence>
<reference evidence="3" key="1">
    <citation type="journal article" date="2014" name="Proc. Natl. Acad. Sci. U.S.A.">
        <title>Extensive sampling of basidiomycete genomes demonstrates inadequacy of the white-rot/brown-rot paradigm for wood decay fungi.</title>
        <authorList>
            <person name="Riley R."/>
            <person name="Salamov A.A."/>
            <person name="Brown D.W."/>
            <person name="Nagy L.G."/>
            <person name="Floudas D."/>
            <person name="Held B.W."/>
            <person name="Levasseur A."/>
            <person name="Lombard V."/>
            <person name="Morin E."/>
            <person name="Otillar R."/>
            <person name="Lindquist E.A."/>
            <person name="Sun H."/>
            <person name="LaButti K.M."/>
            <person name="Schmutz J."/>
            <person name="Jabbour D."/>
            <person name="Luo H."/>
            <person name="Baker S.E."/>
            <person name="Pisabarro A.G."/>
            <person name="Walton J.D."/>
            <person name="Blanchette R.A."/>
            <person name="Henrissat B."/>
            <person name="Martin F."/>
            <person name="Cullen D."/>
            <person name="Hibbett D.S."/>
            <person name="Grigoriev I.V."/>
        </authorList>
    </citation>
    <scope>NUCLEOTIDE SEQUENCE [LARGE SCALE GENOMIC DNA]</scope>
    <source>
        <strain evidence="3">CBS 339.88</strain>
    </source>
</reference>
<dbReference type="HOGENOM" id="CLU_2061640_0_0_1"/>
<dbReference type="Proteomes" id="UP000027222">
    <property type="component" value="Unassembled WGS sequence"/>
</dbReference>
<proteinExistence type="predicted"/>
<keyword evidence="3" id="KW-1185">Reference proteome</keyword>
<feature type="transmembrane region" description="Helical" evidence="1">
    <location>
        <begin position="65"/>
        <end position="85"/>
    </location>
</feature>
<organism evidence="2 3">
    <name type="scientific">Galerina marginata (strain CBS 339.88)</name>
    <dbReference type="NCBI Taxonomy" id="685588"/>
    <lineage>
        <taxon>Eukaryota</taxon>
        <taxon>Fungi</taxon>
        <taxon>Dikarya</taxon>
        <taxon>Basidiomycota</taxon>
        <taxon>Agaricomycotina</taxon>
        <taxon>Agaricomycetes</taxon>
        <taxon>Agaricomycetidae</taxon>
        <taxon>Agaricales</taxon>
        <taxon>Agaricineae</taxon>
        <taxon>Strophariaceae</taxon>
        <taxon>Galerina</taxon>
    </lineage>
</organism>
<name>A0A067TC86_GALM3</name>
<sequence>MNSNPSPDPKTAFKYGLSTHIYRESNIICLYIYDILLSTQNPPRPGIPSHRASTVFTLSEPEHPVLVFVIVIIVVLSSFICCFCLRYSCFVLRMHPPPPPLSLSNTSSNTKMYYTYPII</sequence>
<dbReference type="EMBL" id="KL142376">
    <property type="protein sequence ID" value="KDR77484.1"/>
    <property type="molecule type" value="Genomic_DNA"/>
</dbReference>
<gene>
    <name evidence="2" type="ORF">GALMADRAFT_406370</name>
</gene>
<evidence type="ECO:0000313" key="3">
    <source>
        <dbReference type="Proteomes" id="UP000027222"/>
    </source>
</evidence>
<accession>A0A067TC86</accession>
<dbReference type="AlphaFoldDB" id="A0A067TC86"/>
<keyword evidence="1" id="KW-0812">Transmembrane</keyword>